<feature type="region of interest" description="Disordered" evidence="1">
    <location>
        <begin position="160"/>
        <end position="196"/>
    </location>
</feature>
<feature type="compositionally biased region" description="Basic and acidic residues" evidence="1">
    <location>
        <begin position="164"/>
        <end position="179"/>
    </location>
</feature>
<evidence type="ECO:0000256" key="1">
    <source>
        <dbReference type="SAM" id="MobiDB-lite"/>
    </source>
</evidence>
<comment type="caution">
    <text evidence="2">The sequence shown here is derived from an EMBL/GenBank/DDBJ whole genome shotgun (WGS) entry which is preliminary data.</text>
</comment>
<protein>
    <submittedName>
        <fullName evidence="2">Uncharacterized protein</fullName>
    </submittedName>
</protein>
<proteinExistence type="predicted"/>
<sequence>MSIARATHSFNSRFRVCGCMEKSNAKRWCIAQRVSIQSAANATSPTARFSVANPQKHIPPLRKSPSTQSLSALKLLTGRYVCTVFAAFPKGTEWKIRIFETGLRMSKFDGWGAFEGVNRAKKSDHASDWMSMNGNTVCERISEGSGTITTVGDGRALVEANANDSREPKLAKRPNRDQDNASVSPEFREKSTEPPFIGGSVHEVSTLQLKYITYAKPSYDVNLEDIETGKEIRLAAEDEKRYDGKPAEEFPDWPYVISEAAAELVTKYSLESTKRNQDNFSMYVSNDFTGNGMQEVIENQLTGINTLMAKRRLPADELAVGLWVRLSAFAHWTQSQQLGPWVMMEDSQRWRDTVAMIGIAILATLNALDRAKLLMKHSPVKDLGLVLALLGDFICDCLDQTTTIPYLSSNTREVCWPYKIVSYAKASSIEIKGIYGIEGKFVQRFDNEDKANYWKRKECVDRWGWGTKWRVLGREYGRSRSIFYRGPSLGGNAFDITCWPAAERRKYHFEDKDPLEP</sequence>
<evidence type="ECO:0000313" key="3">
    <source>
        <dbReference type="Proteomes" id="UP000249757"/>
    </source>
</evidence>
<keyword evidence="3" id="KW-1185">Reference proteome</keyword>
<name>A0A922N316_9PLEO</name>
<organism evidence="2 3">
    <name type="scientific">Pyrenophora tritici-repentis</name>
    <dbReference type="NCBI Taxonomy" id="45151"/>
    <lineage>
        <taxon>Eukaryota</taxon>
        <taxon>Fungi</taxon>
        <taxon>Dikarya</taxon>
        <taxon>Ascomycota</taxon>
        <taxon>Pezizomycotina</taxon>
        <taxon>Dothideomycetes</taxon>
        <taxon>Pleosporomycetidae</taxon>
        <taxon>Pleosporales</taxon>
        <taxon>Pleosporineae</taxon>
        <taxon>Pleosporaceae</taxon>
        <taxon>Pyrenophora</taxon>
    </lineage>
</organism>
<accession>A0A922N316</accession>
<evidence type="ECO:0000313" key="2">
    <source>
        <dbReference type="EMBL" id="KAI1508818.1"/>
    </source>
</evidence>
<dbReference type="EMBL" id="NRDI02000023">
    <property type="protein sequence ID" value="KAI1508818.1"/>
    <property type="molecule type" value="Genomic_DNA"/>
</dbReference>
<dbReference type="Proteomes" id="UP000249757">
    <property type="component" value="Unassembled WGS sequence"/>
</dbReference>
<reference evidence="3" key="1">
    <citation type="journal article" date="2022" name="Microb. Genom.">
        <title>A global pangenome for the wheat fungal pathogen Pyrenophora tritici-repentis and prediction of effector protein structural homology.</title>
        <authorList>
            <person name="Moolhuijzen P.M."/>
            <person name="See P.T."/>
            <person name="Shi G."/>
            <person name="Powell H.R."/>
            <person name="Cockram J."/>
            <person name="Jorgensen L.N."/>
            <person name="Benslimane H."/>
            <person name="Strelkov S.E."/>
            <person name="Turner J."/>
            <person name="Liu Z."/>
            <person name="Moffat C.S."/>
        </authorList>
    </citation>
    <scope>NUCLEOTIDE SEQUENCE [LARGE SCALE GENOMIC DNA]</scope>
</reference>
<dbReference type="AlphaFoldDB" id="A0A922N316"/>
<gene>
    <name evidence="2" type="ORF">Ptr86124_012117</name>
</gene>